<evidence type="ECO:0000313" key="1">
    <source>
        <dbReference type="EMBL" id="KAK9978834.1"/>
    </source>
</evidence>
<accession>A0AAW2AYL6</accession>
<organism evidence="1 2">
    <name type="scientific">Culter alburnus</name>
    <name type="common">Topmouth culter</name>
    <dbReference type="NCBI Taxonomy" id="194366"/>
    <lineage>
        <taxon>Eukaryota</taxon>
        <taxon>Metazoa</taxon>
        <taxon>Chordata</taxon>
        <taxon>Craniata</taxon>
        <taxon>Vertebrata</taxon>
        <taxon>Euteleostomi</taxon>
        <taxon>Actinopterygii</taxon>
        <taxon>Neopterygii</taxon>
        <taxon>Teleostei</taxon>
        <taxon>Ostariophysi</taxon>
        <taxon>Cypriniformes</taxon>
        <taxon>Xenocyprididae</taxon>
        <taxon>Xenocypridinae</taxon>
        <taxon>Culter</taxon>
    </lineage>
</organism>
<dbReference type="EMBL" id="JAWDJR010000003">
    <property type="protein sequence ID" value="KAK9978834.1"/>
    <property type="molecule type" value="Genomic_DNA"/>
</dbReference>
<dbReference type="Proteomes" id="UP001479290">
    <property type="component" value="Unassembled WGS sequence"/>
</dbReference>
<proteinExistence type="predicted"/>
<comment type="caution">
    <text evidence="1">The sequence shown here is derived from an EMBL/GenBank/DDBJ whole genome shotgun (WGS) entry which is preliminary data.</text>
</comment>
<keyword evidence="2" id="KW-1185">Reference proteome</keyword>
<sequence>MSYLHSIYKCYNKLLNSLNYAFNSSNCVHHIIKSFSSIRKMPLGFVKINEFNKENLKTCGLQLICHVWQEFKKEQNHLRAYVNEILHSIFFLGIIHKDSLTPEDILSPKMAETVRREFPEPFKKYKSHLPKRTPFSILLEMMQLTYGTKDRVLPELCSLMEKLEFPYPLGRPANKNQRYYTLESTVICVCSNSQRTSDEYFGASLGCRTEKAKSVMIYSSCVNTWQEYVSYAVMSFQQQQGDSLKFHESMQCQAYLRDWKENSYKERQPCMNCTQLFSLSEGTEQEHYPYGNCAETECLSKLLFNDQFMRDSIITRNYTPEKMNVLKDCTRERLQKVLASIPSLYNVINNDLLCFNLHS</sequence>
<evidence type="ECO:0000313" key="2">
    <source>
        <dbReference type="Proteomes" id="UP001479290"/>
    </source>
</evidence>
<reference evidence="1 2" key="1">
    <citation type="submission" date="2024-05" db="EMBL/GenBank/DDBJ databases">
        <title>A high-quality chromosomal-level genome assembly of Topmouth culter (Culter alburnus).</title>
        <authorList>
            <person name="Zhao H."/>
        </authorList>
    </citation>
    <scope>NUCLEOTIDE SEQUENCE [LARGE SCALE GENOMIC DNA]</scope>
    <source>
        <strain evidence="1">CATC2023</strain>
        <tissue evidence="1">Muscle</tissue>
    </source>
</reference>
<gene>
    <name evidence="1" type="ORF">ABG768_020572</name>
</gene>
<protein>
    <submittedName>
        <fullName evidence="1">Uncharacterized protein</fullName>
    </submittedName>
</protein>
<name>A0AAW2AYL6_CULAL</name>
<dbReference type="AlphaFoldDB" id="A0AAW2AYL6"/>